<name>A0A2H3CWP1_ARMGA</name>
<evidence type="ECO:0000313" key="1">
    <source>
        <dbReference type="EMBL" id="PBK87445.1"/>
    </source>
</evidence>
<organism evidence="1 2">
    <name type="scientific">Armillaria gallica</name>
    <name type="common">Bulbous honey fungus</name>
    <name type="synonym">Armillaria bulbosa</name>
    <dbReference type="NCBI Taxonomy" id="47427"/>
    <lineage>
        <taxon>Eukaryota</taxon>
        <taxon>Fungi</taxon>
        <taxon>Dikarya</taxon>
        <taxon>Basidiomycota</taxon>
        <taxon>Agaricomycotina</taxon>
        <taxon>Agaricomycetes</taxon>
        <taxon>Agaricomycetidae</taxon>
        <taxon>Agaricales</taxon>
        <taxon>Marasmiineae</taxon>
        <taxon>Physalacriaceae</taxon>
        <taxon>Armillaria</taxon>
    </lineage>
</organism>
<accession>A0A2H3CWP1</accession>
<dbReference type="AlphaFoldDB" id="A0A2H3CWP1"/>
<dbReference type="InParanoid" id="A0A2H3CWP1"/>
<dbReference type="EMBL" id="KZ293678">
    <property type="protein sequence ID" value="PBK87445.1"/>
    <property type="molecule type" value="Genomic_DNA"/>
</dbReference>
<evidence type="ECO:0000313" key="2">
    <source>
        <dbReference type="Proteomes" id="UP000217790"/>
    </source>
</evidence>
<reference evidence="2" key="1">
    <citation type="journal article" date="2017" name="Nat. Ecol. Evol.">
        <title>Genome expansion and lineage-specific genetic innovations in the forest pathogenic fungi Armillaria.</title>
        <authorList>
            <person name="Sipos G."/>
            <person name="Prasanna A.N."/>
            <person name="Walter M.C."/>
            <person name="O'Connor E."/>
            <person name="Balint B."/>
            <person name="Krizsan K."/>
            <person name="Kiss B."/>
            <person name="Hess J."/>
            <person name="Varga T."/>
            <person name="Slot J."/>
            <person name="Riley R."/>
            <person name="Boka B."/>
            <person name="Rigling D."/>
            <person name="Barry K."/>
            <person name="Lee J."/>
            <person name="Mihaltcheva S."/>
            <person name="LaButti K."/>
            <person name="Lipzen A."/>
            <person name="Waldron R."/>
            <person name="Moloney N.M."/>
            <person name="Sperisen C."/>
            <person name="Kredics L."/>
            <person name="Vagvoelgyi C."/>
            <person name="Patrignani A."/>
            <person name="Fitzpatrick D."/>
            <person name="Nagy I."/>
            <person name="Doyle S."/>
            <person name="Anderson J.B."/>
            <person name="Grigoriev I.V."/>
            <person name="Gueldener U."/>
            <person name="Muensterkoetter M."/>
            <person name="Nagy L.G."/>
        </authorList>
    </citation>
    <scope>NUCLEOTIDE SEQUENCE [LARGE SCALE GENOMIC DNA]</scope>
    <source>
        <strain evidence="2">Ar21-2</strain>
    </source>
</reference>
<gene>
    <name evidence="1" type="ORF">ARMGADRAFT_1016615</name>
</gene>
<keyword evidence="2" id="KW-1185">Reference proteome</keyword>
<protein>
    <recommendedName>
        <fullName evidence="3">Hypervirulence associated protein TUDOR domain-containing protein</fullName>
    </recommendedName>
</protein>
<proteinExistence type="predicted"/>
<sequence length="59" mass="6110">MNSQLVGTHVVFWNIRGQAVRGVIQSTSRGADGTLMVVINSDGGRTITLPATGVTASPN</sequence>
<dbReference type="OrthoDB" id="3237761at2759"/>
<dbReference type="Proteomes" id="UP000217790">
    <property type="component" value="Unassembled WGS sequence"/>
</dbReference>
<evidence type="ECO:0008006" key="3">
    <source>
        <dbReference type="Google" id="ProtNLM"/>
    </source>
</evidence>